<reference evidence="8 9" key="1">
    <citation type="journal article" date="2014" name="Int. J. Syst. Evol. Microbiol.">
        <title>Methanobacterium paludis sp. nov. and a novel strain of Methanobacterium lacus isolated from northern peatlands.</title>
        <authorList>
            <person name="Cadillo-Quiroz H."/>
            <person name="Brauer S.L."/>
            <person name="Goodson N."/>
            <person name="Yavitt J.B."/>
            <person name="Zinder S.H."/>
        </authorList>
    </citation>
    <scope>NUCLEOTIDE SEQUENCE [LARGE SCALE GENOMIC DNA]</scope>
    <source>
        <strain evidence="9">DSM 25820 / JCM 18151 / SWAN1</strain>
    </source>
</reference>
<comment type="cofactor">
    <cofactor evidence="1">
        <name>[4Fe-4S] cluster</name>
        <dbReference type="ChEBI" id="CHEBI:49883"/>
    </cofactor>
</comment>
<dbReference type="STRING" id="868131.MSWAN_0953"/>
<dbReference type="SUPFAM" id="SSF56770">
    <property type="entry name" value="HydA/Nqo6-like"/>
    <property type="match status" value="1"/>
</dbReference>
<dbReference type="eggNOG" id="arCOG01553">
    <property type="taxonomic scope" value="Archaea"/>
</dbReference>
<evidence type="ECO:0000256" key="2">
    <source>
        <dbReference type="ARBA" id="ARBA00009173"/>
    </source>
</evidence>
<dbReference type="RefSeq" id="WP_013825479.1">
    <property type="nucleotide sequence ID" value="NC_015574.1"/>
</dbReference>
<dbReference type="HOGENOM" id="CLU_055737_7_3_2"/>
<keyword evidence="8" id="KW-0830">Ubiquinone</keyword>
<dbReference type="Proteomes" id="UP000009231">
    <property type="component" value="Chromosome"/>
</dbReference>
<dbReference type="InterPro" id="IPR052375">
    <property type="entry name" value="Complex_I_20kDa-like"/>
</dbReference>
<evidence type="ECO:0000256" key="5">
    <source>
        <dbReference type="ARBA" id="ARBA00023004"/>
    </source>
</evidence>
<dbReference type="NCBIfam" id="NF005012">
    <property type="entry name" value="PRK06411.1"/>
    <property type="match status" value="1"/>
</dbReference>
<dbReference type="AlphaFoldDB" id="F6D2P3"/>
<name>F6D2P3_METPW</name>
<keyword evidence="4" id="KW-0479">Metal-binding</keyword>
<feature type="domain" description="NADH:ubiquinone oxidoreductase-like 20kDa subunit" evidence="7">
    <location>
        <begin position="24"/>
        <end position="135"/>
    </location>
</feature>
<dbReference type="GO" id="GO:0051539">
    <property type="term" value="F:4 iron, 4 sulfur cluster binding"/>
    <property type="evidence" value="ECO:0007669"/>
    <property type="project" value="UniProtKB-KW"/>
</dbReference>
<dbReference type="GeneID" id="10668455"/>
<dbReference type="Gene3D" id="3.40.50.12280">
    <property type="match status" value="1"/>
</dbReference>
<dbReference type="OrthoDB" id="5740at2157"/>
<keyword evidence="6" id="KW-0411">Iron-sulfur</keyword>
<keyword evidence="9" id="KW-1185">Reference proteome</keyword>
<evidence type="ECO:0000256" key="4">
    <source>
        <dbReference type="ARBA" id="ARBA00022723"/>
    </source>
</evidence>
<dbReference type="KEGG" id="mew:MSWAN_0953"/>
<evidence type="ECO:0000256" key="6">
    <source>
        <dbReference type="ARBA" id="ARBA00023014"/>
    </source>
</evidence>
<dbReference type="GO" id="GO:0046872">
    <property type="term" value="F:metal ion binding"/>
    <property type="evidence" value="ECO:0007669"/>
    <property type="project" value="UniProtKB-KW"/>
</dbReference>
<dbReference type="Pfam" id="PF01058">
    <property type="entry name" value="Oxidored_q6"/>
    <property type="match status" value="1"/>
</dbReference>
<proteinExistence type="inferred from homology"/>
<dbReference type="PANTHER" id="PTHR42989:SF1">
    <property type="entry name" value="FORMATE HYDROGENLYASE SUBUNIT 7-RELATED"/>
    <property type="match status" value="1"/>
</dbReference>
<keyword evidence="5" id="KW-0408">Iron</keyword>
<gene>
    <name evidence="8" type="ordered locus">MSWAN_0953</name>
</gene>
<accession>F6D2P3</accession>
<keyword evidence="3" id="KW-0004">4Fe-4S</keyword>
<evidence type="ECO:0000313" key="9">
    <source>
        <dbReference type="Proteomes" id="UP000009231"/>
    </source>
</evidence>
<evidence type="ECO:0000313" key="8">
    <source>
        <dbReference type="EMBL" id="AEG17977.1"/>
    </source>
</evidence>
<comment type="similarity">
    <text evidence="2">Belongs to the complex I 20 kDa subunit family.</text>
</comment>
<organism evidence="8 9">
    <name type="scientific">Methanobacterium paludis (strain DSM 25820 / JCM 18151 / SWAN1)</name>
    <dbReference type="NCBI Taxonomy" id="868131"/>
    <lineage>
        <taxon>Archaea</taxon>
        <taxon>Methanobacteriati</taxon>
        <taxon>Methanobacteriota</taxon>
        <taxon>Methanomada group</taxon>
        <taxon>Methanobacteria</taxon>
        <taxon>Methanobacteriales</taxon>
        <taxon>Methanobacteriaceae</taxon>
        <taxon>Methanobacterium</taxon>
    </lineage>
</organism>
<dbReference type="InterPro" id="IPR006137">
    <property type="entry name" value="NADH_UbQ_OxRdtase-like_20kDa"/>
</dbReference>
<dbReference type="PANTHER" id="PTHR42989">
    <property type="entry name" value="HYDROGENASE-4 COMPONENT I"/>
    <property type="match status" value="1"/>
</dbReference>
<dbReference type="EMBL" id="CP002772">
    <property type="protein sequence ID" value="AEG17977.1"/>
    <property type="molecule type" value="Genomic_DNA"/>
</dbReference>
<evidence type="ECO:0000256" key="3">
    <source>
        <dbReference type="ARBA" id="ARBA00022485"/>
    </source>
</evidence>
<evidence type="ECO:0000259" key="7">
    <source>
        <dbReference type="Pfam" id="PF01058"/>
    </source>
</evidence>
<sequence length="149" mass="16121">MVKSLKDIIRSSSIHVCLVNTGGCNGCDIEVVALMSPRYDIEQYGIYVHQNPREADVILVTGAMAEQWRDKLQRIYAKAPEPKVVVAIGNCPLSGDVFNQEGSSIYSPVSDFIPVDAEIPGCPPRPSEILQAILSVAPGAIAARGRQKE</sequence>
<protein>
    <submittedName>
        <fullName evidence="8">NADH ubiquinone oxidoreductase 20 kDa subunit</fullName>
    </submittedName>
</protein>
<evidence type="ECO:0000256" key="1">
    <source>
        <dbReference type="ARBA" id="ARBA00001966"/>
    </source>
</evidence>